<gene>
    <name evidence="1" type="ORF">QVH07_08150</name>
</gene>
<reference evidence="1" key="1">
    <citation type="submission" date="2023-06" db="EMBL/GenBank/DDBJ databases">
        <title>Robiginitalea aurantiacus sp. nov. and Algoriphagus sediminis sp. nov., isolated from coastal sediment.</title>
        <authorList>
            <person name="Zhou Z.Y."/>
            <person name="An J."/>
            <person name="Jia Y.W."/>
            <person name="Du Z.J."/>
        </authorList>
    </citation>
    <scope>NUCLEOTIDE SEQUENCE</scope>
    <source>
        <strain evidence="1">C2-7</strain>
    </source>
</reference>
<proteinExistence type="predicted"/>
<dbReference type="Proteomes" id="UP001171916">
    <property type="component" value="Unassembled WGS sequence"/>
</dbReference>
<evidence type="ECO:0000313" key="2">
    <source>
        <dbReference type="Proteomes" id="UP001171916"/>
    </source>
</evidence>
<protein>
    <submittedName>
        <fullName evidence="1">Uncharacterized protein</fullName>
    </submittedName>
</protein>
<name>A0ABT7YCC1_9BACT</name>
<organism evidence="1 2">
    <name type="scientific">Algoriphagus sediminis</name>
    <dbReference type="NCBI Taxonomy" id="3057113"/>
    <lineage>
        <taxon>Bacteria</taxon>
        <taxon>Pseudomonadati</taxon>
        <taxon>Bacteroidota</taxon>
        <taxon>Cytophagia</taxon>
        <taxon>Cytophagales</taxon>
        <taxon>Cyclobacteriaceae</taxon>
        <taxon>Algoriphagus</taxon>
    </lineage>
</organism>
<comment type="caution">
    <text evidence="1">The sequence shown here is derived from an EMBL/GenBank/DDBJ whole genome shotgun (WGS) entry which is preliminary data.</text>
</comment>
<dbReference type="RefSeq" id="WP_289999669.1">
    <property type="nucleotide sequence ID" value="NZ_JAUEPH010000003.1"/>
</dbReference>
<dbReference type="EMBL" id="JAUEPH010000003">
    <property type="protein sequence ID" value="MDN3204116.1"/>
    <property type="molecule type" value="Genomic_DNA"/>
</dbReference>
<sequence length="63" mass="7165">MRVSIPTRIPTGTRNTSGFWLFDFNLNFRNARIAPKKITKEAPVTKTNTYLKLPVDATAKIQD</sequence>
<evidence type="ECO:0000313" key="1">
    <source>
        <dbReference type="EMBL" id="MDN3204116.1"/>
    </source>
</evidence>
<accession>A0ABT7YCC1</accession>
<keyword evidence="2" id="KW-1185">Reference proteome</keyword>